<dbReference type="PANTHER" id="PTHR34065:SF1">
    <property type="entry name" value="CELL DIVISION CONTROL PROTEIN 14"/>
    <property type="match status" value="1"/>
</dbReference>
<dbReference type="PANTHER" id="PTHR34065">
    <property type="entry name" value="CELL DIVISION CONTROL PROTEIN 14"/>
    <property type="match status" value="1"/>
</dbReference>
<gene>
    <name evidence="2" type="ORF">IEQ34_026628</name>
</gene>
<proteinExistence type="predicted"/>
<dbReference type="Proteomes" id="UP000775213">
    <property type="component" value="Unassembled WGS sequence"/>
</dbReference>
<sequence length="365" mass="40198">MELTNRPYNVNRRSISTSEIVSNRTAFTSKTKNQPTGRRRANQRLVGSSSMYLKKRELWGGTAASISGEGPGGDARGPGQAATGLSPETAATVGELVSALDRRRMHREVTLALRSGIRDATADFSFLRLRGLRNLLKSLRSIANSDDAIRAFRYSQALSELQVVPVLFNNSLKQLKNDPIVKLDQIFGVEPMKISSPATDSEVALALRVLEGCCLLHRGSAALAHQHKAVKVLINMLSNRGILEQGACLDALISLMLESSANQLAFEACRGIEKIADLIKDEEVDEGIRLKCGEFLLLLIGHVNGRRDHTPLANIHEDIRQLLGEKCASLIWATCQFGSNLDPEQRQTVLHVHARRVLEALELYY</sequence>
<dbReference type="SUPFAM" id="SSF48371">
    <property type="entry name" value="ARM repeat"/>
    <property type="match status" value="1"/>
</dbReference>
<keyword evidence="3" id="KW-1185">Reference proteome</keyword>
<dbReference type="InterPro" id="IPR016024">
    <property type="entry name" value="ARM-type_fold"/>
</dbReference>
<evidence type="ECO:0000256" key="1">
    <source>
        <dbReference type="SAM" id="MobiDB-lite"/>
    </source>
</evidence>
<dbReference type="EMBL" id="JAGFBR010000769">
    <property type="protein sequence ID" value="KAH0435390.1"/>
    <property type="molecule type" value="Genomic_DNA"/>
</dbReference>
<accession>A0AAV7FLP7</accession>
<organism evidence="2 3">
    <name type="scientific">Dendrobium chrysotoxum</name>
    <name type="common">Orchid</name>
    <dbReference type="NCBI Taxonomy" id="161865"/>
    <lineage>
        <taxon>Eukaryota</taxon>
        <taxon>Viridiplantae</taxon>
        <taxon>Streptophyta</taxon>
        <taxon>Embryophyta</taxon>
        <taxon>Tracheophyta</taxon>
        <taxon>Spermatophyta</taxon>
        <taxon>Magnoliopsida</taxon>
        <taxon>Liliopsida</taxon>
        <taxon>Asparagales</taxon>
        <taxon>Orchidaceae</taxon>
        <taxon>Epidendroideae</taxon>
        <taxon>Malaxideae</taxon>
        <taxon>Dendrobiinae</taxon>
        <taxon>Dendrobium</taxon>
    </lineage>
</organism>
<evidence type="ECO:0000313" key="2">
    <source>
        <dbReference type="EMBL" id="KAH0435390.1"/>
    </source>
</evidence>
<dbReference type="InterPro" id="IPR012535">
    <property type="entry name" value="Cell_div_Cdc14"/>
</dbReference>
<feature type="region of interest" description="Disordered" evidence="1">
    <location>
        <begin position="22"/>
        <end position="41"/>
    </location>
</feature>
<dbReference type="Gene3D" id="1.25.10.10">
    <property type="entry name" value="Leucine-rich Repeat Variant"/>
    <property type="match status" value="1"/>
</dbReference>
<evidence type="ECO:0000313" key="3">
    <source>
        <dbReference type="Proteomes" id="UP000775213"/>
    </source>
</evidence>
<reference evidence="2 3" key="1">
    <citation type="journal article" date="2021" name="Hortic Res">
        <title>Chromosome-scale assembly of the Dendrobium chrysotoxum genome enhances the understanding of orchid evolution.</title>
        <authorList>
            <person name="Zhang Y."/>
            <person name="Zhang G.Q."/>
            <person name="Zhang D."/>
            <person name="Liu X.D."/>
            <person name="Xu X.Y."/>
            <person name="Sun W.H."/>
            <person name="Yu X."/>
            <person name="Zhu X."/>
            <person name="Wang Z.W."/>
            <person name="Zhao X."/>
            <person name="Zhong W.Y."/>
            <person name="Chen H."/>
            <person name="Yin W.L."/>
            <person name="Huang T."/>
            <person name="Niu S.C."/>
            <person name="Liu Z.J."/>
        </authorList>
    </citation>
    <scope>NUCLEOTIDE SEQUENCE [LARGE SCALE GENOMIC DNA]</scope>
    <source>
        <strain evidence="2">Lindl</strain>
    </source>
</reference>
<dbReference type="AlphaFoldDB" id="A0AAV7FLP7"/>
<name>A0AAV7FLP7_DENCH</name>
<protein>
    <submittedName>
        <fullName evidence="2">Uncharacterized protein</fullName>
    </submittedName>
</protein>
<feature type="compositionally biased region" description="Polar residues" evidence="1">
    <location>
        <begin position="22"/>
        <end position="36"/>
    </location>
</feature>
<comment type="caution">
    <text evidence="2">The sequence shown here is derived from an EMBL/GenBank/DDBJ whole genome shotgun (WGS) entry which is preliminary data.</text>
</comment>
<dbReference type="InterPro" id="IPR011989">
    <property type="entry name" value="ARM-like"/>
</dbReference>
<dbReference type="Pfam" id="PF08045">
    <property type="entry name" value="CDC14"/>
    <property type="match status" value="1"/>
</dbReference>
<feature type="region of interest" description="Disordered" evidence="1">
    <location>
        <begin position="63"/>
        <end position="87"/>
    </location>
</feature>